<dbReference type="OMA" id="YWVAATY"/>
<evidence type="ECO:0000256" key="10">
    <source>
        <dbReference type="ARBA" id="ARBA00023286"/>
    </source>
</evidence>
<reference evidence="15" key="1">
    <citation type="submission" date="2005-10" db="EMBL/GenBank/DDBJ databases">
        <authorList>
            <person name="Loftus B.J."/>
            <person name="Nene V.M."/>
            <person name="Hannick L.I."/>
            <person name="Bidwell S."/>
            <person name="Haas B."/>
            <person name="Amedeo P."/>
            <person name="Orvis J."/>
            <person name="Wortman J.R."/>
            <person name="White O.R."/>
            <person name="Salzberg S."/>
            <person name="Shumway M."/>
            <person name="Koo H."/>
            <person name="Zhao Y."/>
            <person name="Holmes M."/>
            <person name="Miller J."/>
            <person name="Schatz M."/>
            <person name="Pop M."/>
            <person name="Pai G."/>
            <person name="Utterback T."/>
            <person name="Rogers Y.-H."/>
            <person name="Kravitz S."/>
            <person name="Fraser C.M."/>
        </authorList>
    </citation>
    <scope>NUCLEOTIDE SEQUENCE</scope>
    <source>
        <strain evidence="15">Liverpool</strain>
    </source>
</reference>
<evidence type="ECO:0000256" key="13">
    <source>
        <dbReference type="SAM" id="Phobius"/>
    </source>
</evidence>
<keyword evidence="6" id="KW-0406">Ion transport</keyword>
<reference evidence="15" key="2">
    <citation type="journal article" date="2007" name="Science">
        <title>Genome sequence of Aedes aegypti, a major arbovirus vector.</title>
        <authorList>
            <person name="Nene V."/>
            <person name="Wortman J.R."/>
            <person name="Lawson D."/>
            <person name="Haas B."/>
            <person name="Kodira C."/>
            <person name="Tu Z.J."/>
            <person name="Loftus B."/>
            <person name="Xi Z."/>
            <person name="Megy K."/>
            <person name="Grabherr M."/>
            <person name="Ren Q."/>
            <person name="Zdobnov E.M."/>
            <person name="Lobo N.F."/>
            <person name="Campbell K.S."/>
            <person name="Brown S.E."/>
            <person name="Bonaldo M.F."/>
            <person name="Zhu J."/>
            <person name="Sinkins S.P."/>
            <person name="Hogenkamp D.G."/>
            <person name="Amedeo P."/>
            <person name="Arensburger P."/>
            <person name="Atkinson P.W."/>
            <person name="Bidwell S."/>
            <person name="Biedler J."/>
            <person name="Birney E."/>
            <person name="Bruggner R.V."/>
            <person name="Costas J."/>
            <person name="Coy M.R."/>
            <person name="Crabtree J."/>
            <person name="Crawford M."/>
            <person name="Debruyn B."/>
            <person name="Decaprio D."/>
            <person name="Eiglmeier K."/>
            <person name="Eisenstadt E."/>
            <person name="El-Dorry H."/>
            <person name="Gelbart W.M."/>
            <person name="Gomes S.L."/>
            <person name="Hammond M."/>
            <person name="Hannick L.I."/>
            <person name="Hogan J.R."/>
            <person name="Holmes M.H."/>
            <person name="Jaffe D."/>
            <person name="Johnston J.S."/>
            <person name="Kennedy R.C."/>
            <person name="Koo H."/>
            <person name="Kravitz S."/>
            <person name="Kriventseva E.V."/>
            <person name="Kulp D."/>
            <person name="Labutti K."/>
            <person name="Lee E."/>
            <person name="Li S."/>
            <person name="Lovin D.D."/>
            <person name="Mao C."/>
            <person name="Mauceli E."/>
            <person name="Menck C.F."/>
            <person name="Miller J.R."/>
            <person name="Montgomery P."/>
            <person name="Mori A."/>
            <person name="Nascimento A.L."/>
            <person name="Naveira H.F."/>
            <person name="Nusbaum C."/>
            <person name="O'leary S."/>
            <person name="Orvis J."/>
            <person name="Pertea M."/>
            <person name="Quesneville H."/>
            <person name="Reidenbach K.R."/>
            <person name="Rogers Y.H."/>
            <person name="Roth C.W."/>
            <person name="Schneider J.R."/>
            <person name="Schatz M."/>
            <person name="Shumway M."/>
            <person name="Stanke M."/>
            <person name="Stinson E.O."/>
            <person name="Tubio J.M."/>
            <person name="Vanzee J.P."/>
            <person name="Verjovski-Almeida S."/>
            <person name="Werner D."/>
            <person name="White O."/>
            <person name="Wyder S."/>
            <person name="Zeng Q."/>
            <person name="Zhao Q."/>
            <person name="Zhao Y."/>
            <person name="Hill C.A."/>
            <person name="Raikhel A.S."/>
            <person name="Soares M.B."/>
            <person name="Knudson D.L."/>
            <person name="Lee N.H."/>
            <person name="Galagan J."/>
            <person name="Salzberg S.L."/>
            <person name="Paulsen I.T."/>
            <person name="Dimopoulos G."/>
            <person name="Collins F.H."/>
            <person name="Birren B."/>
            <person name="Fraser-Liggett C.M."/>
            <person name="Severson D.W."/>
        </authorList>
    </citation>
    <scope>NUCLEOTIDE SEQUENCE [LARGE SCALE GENOMIC DNA]</scope>
    <source>
        <strain evidence="15">Liverpool</strain>
    </source>
</reference>
<keyword evidence="11" id="KW-0407">Ion channel</keyword>
<feature type="transmembrane region" description="Helical" evidence="13">
    <location>
        <begin position="425"/>
        <end position="449"/>
    </location>
</feature>
<evidence type="ECO:0000313" key="16">
    <source>
        <dbReference type="Proteomes" id="UP000682892"/>
    </source>
</evidence>
<dbReference type="FunFam" id="3.40.190.10:FF:000449">
    <property type="entry name" value="Ionotropic receptor 40a"/>
    <property type="match status" value="1"/>
</dbReference>
<keyword evidence="5 13" id="KW-1133">Transmembrane helix</keyword>
<evidence type="ECO:0000313" key="15">
    <source>
        <dbReference type="EMBL" id="EAT33460.1"/>
    </source>
</evidence>
<evidence type="ECO:0000256" key="2">
    <source>
        <dbReference type="ARBA" id="ARBA00022448"/>
    </source>
</evidence>
<reference evidence="15" key="3">
    <citation type="submission" date="2012-09" db="EMBL/GenBank/DDBJ databases">
        <authorList>
            <consortium name="VectorBase"/>
        </authorList>
    </citation>
    <scope>NUCLEOTIDE SEQUENCE</scope>
    <source>
        <strain evidence="15">Liverpool</strain>
    </source>
</reference>
<accession>Q16GT6</accession>
<dbReference type="Pfam" id="PF10613">
    <property type="entry name" value="Lig_chan-Glu_bd"/>
    <property type="match status" value="1"/>
</dbReference>
<dbReference type="InterPro" id="IPR052192">
    <property type="entry name" value="Insect_Ionotropic_Sensory_Rcpt"/>
</dbReference>
<dbReference type="VEuPathDB" id="VectorBase:AAEL025467"/>
<evidence type="ECO:0000259" key="14">
    <source>
        <dbReference type="Pfam" id="PF10613"/>
    </source>
</evidence>
<keyword evidence="7 13" id="KW-0472">Membrane</keyword>
<evidence type="ECO:0000256" key="7">
    <source>
        <dbReference type="ARBA" id="ARBA00023136"/>
    </source>
</evidence>
<evidence type="ECO:0000256" key="9">
    <source>
        <dbReference type="ARBA" id="ARBA00023180"/>
    </source>
</evidence>
<proteinExistence type="predicted"/>
<evidence type="ECO:0000256" key="8">
    <source>
        <dbReference type="ARBA" id="ARBA00023170"/>
    </source>
</evidence>
<feature type="compositionally biased region" description="Basic and acidic residues" evidence="12">
    <location>
        <begin position="667"/>
        <end position="691"/>
    </location>
</feature>
<dbReference type="GO" id="GO:0005886">
    <property type="term" value="C:plasma membrane"/>
    <property type="evidence" value="ECO:0007669"/>
    <property type="project" value="UniProtKB-SubCell"/>
</dbReference>
<sequence>MNKVLATPASKADKLESLISIGLVVQNLCSQLQSMRMEAHLSNPSLLQELVDKLPANIKLHWALHQRQVPVVDFRAFTYHAHLAPLPDLSNHSGMVLGLSEMINLLAPKTLAILVLKETKIDKIDRLTVMIHHHNIPTCIFNNQDEYFQYIGNNLKKSLETTSLLFCHPEEMLGELIDRRLAHRLSLYIFYWGARKAPTNLDRSLMREPLRVAVITNPRKNIFRIFYNQAKPNNRGELLSANWFDGNDMTFQKVPLLPTPTTVYKNFEGRVFTIPVIHKPPWHFVTYRKVNESSLNETDVDQLELSANGTDNEQLEVFEVTGGRDHNLIQLIAHRMNFSFKYVDQEDRIQGTAVGPPENAIFTGALGMLQRREVDLFLGDVAVTWERMQAVEFSFFTLADSAAFVTHAPRKLSEALALVRPFQVAVWPLVLLTIMMSGPILYMIIAMPYRLEDWARGTMARRRRFKVQRGSAFYHMQYIQEMNYGTLPGGAEIAGTPRHPSLDRCIWYTINVYLRQYTLGKLEVFMERDGYQLLVERQSAFQAALVNSTGILQRLYRITQRQSHNESYLVSSVEEGIRILVDNSKRAVFGGRETLYFNTKRYGAHRFQLSEKLYTRYSAVAVQFGSPFLDSLNEVIMRLFEAGIIEKITIAEYERMFGSQLGQFGDESAKTTKPESFETEGGKSKKSTESNEKLQPMNLRMLQGAFLALACGHSLGVLTLVLENKTKCIQISFGWIKAWLHRIGLIFCKLGKVVWRSWRRLHNDD</sequence>
<dbReference type="PhylomeDB" id="Q16GT6"/>
<evidence type="ECO:0000256" key="12">
    <source>
        <dbReference type="SAM" id="MobiDB-lite"/>
    </source>
</evidence>
<dbReference type="eggNOG" id="KOG2510">
    <property type="taxonomic scope" value="Eukaryota"/>
</dbReference>
<dbReference type="PANTHER" id="PTHR42643:SF30">
    <property type="entry name" value="IONOTROPIC RECEPTOR 40A-RELATED"/>
    <property type="match status" value="1"/>
</dbReference>
<keyword evidence="3" id="KW-1003">Cell membrane</keyword>
<gene>
    <name evidence="15" type="ORF">AaeL_AAEL014270</name>
</gene>
<evidence type="ECO:0000256" key="6">
    <source>
        <dbReference type="ARBA" id="ARBA00023065"/>
    </source>
</evidence>
<name>Q16GT6_AEDAE</name>
<feature type="domain" description="Ionotropic glutamate receptor L-glutamate and glycine-binding" evidence="14">
    <location>
        <begin position="322"/>
        <end position="396"/>
    </location>
</feature>
<keyword evidence="2" id="KW-0813">Transport</keyword>
<evidence type="ECO:0000256" key="4">
    <source>
        <dbReference type="ARBA" id="ARBA00022692"/>
    </source>
</evidence>
<evidence type="ECO:0000256" key="1">
    <source>
        <dbReference type="ARBA" id="ARBA00004651"/>
    </source>
</evidence>
<evidence type="ECO:0000256" key="5">
    <source>
        <dbReference type="ARBA" id="ARBA00022989"/>
    </source>
</evidence>
<dbReference type="InterPro" id="IPR019594">
    <property type="entry name" value="Glu/Gly-bd"/>
</dbReference>
<dbReference type="PANTHER" id="PTHR42643">
    <property type="entry name" value="IONOTROPIC RECEPTOR 20A-RELATED"/>
    <property type="match status" value="1"/>
</dbReference>
<dbReference type="Gene3D" id="3.40.190.10">
    <property type="entry name" value="Periplasmic binding protein-like II"/>
    <property type="match status" value="3"/>
</dbReference>
<keyword evidence="10" id="KW-1071">Ligand-gated ion channel</keyword>
<dbReference type="SUPFAM" id="SSF53850">
    <property type="entry name" value="Periplasmic binding protein-like II"/>
    <property type="match status" value="1"/>
</dbReference>
<keyword evidence="4 13" id="KW-0812">Transmembrane</keyword>
<comment type="subcellular location">
    <subcellularLocation>
        <location evidence="1">Cell membrane</location>
        <topology evidence="1">Multi-pass membrane protein</topology>
    </subcellularLocation>
</comment>
<dbReference type="STRING" id="7159.Q16GT6"/>
<evidence type="ECO:0000256" key="3">
    <source>
        <dbReference type="ARBA" id="ARBA00022475"/>
    </source>
</evidence>
<dbReference type="EMBL" id="CH478235">
    <property type="protein sequence ID" value="EAT33460.1"/>
    <property type="molecule type" value="Genomic_DNA"/>
</dbReference>
<dbReference type="PaxDb" id="7159-AAEL014270-PA"/>
<dbReference type="GO" id="GO:0015276">
    <property type="term" value="F:ligand-gated monoatomic ion channel activity"/>
    <property type="evidence" value="ECO:0007669"/>
    <property type="project" value="InterPro"/>
</dbReference>
<organism evidence="15 16">
    <name type="scientific">Aedes aegypti</name>
    <name type="common">Yellowfever mosquito</name>
    <name type="synonym">Culex aegypti</name>
    <dbReference type="NCBI Taxonomy" id="7159"/>
    <lineage>
        <taxon>Eukaryota</taxon>
        <taxon>Metazoa</taxon>
        <taxon>Ecdysozoa</taxon>
        <taxon>Arthropoda</taxon>
        <taxon>Hexapoda</taxon>
        <taxon>Insecta</taxon>
        <taxon>Pterygota</taxon>
        <taxon>Neoptera</taxon>
        <taxon>Endopterygota</taxon>
        <taxon>Diptera</taxon>
        <taxon>Nematocera</taxon>
        <taxon>Culicoidea</taxon>
        <taxon>Culicidae</taxon>
        <taxon>Culicinae</taxon>
        <taxon>Aedini</taxon>
        <taxon>Aedes</taxon>
        <taxon>Stegomyia</taxon>
    </lineage>
</organism>
<keyword evidence="8" id="KW-0675">Receptor</keyword>
<keyword evidence="9" id="KW-0325">Glycoprotein</keyword>
<feature type="region of interest" description="Disordered" evidence="12">
    <location>
        <begin position="664"/>
        <end position="691"/>
    </location>
</feature>
<protein>
    <submittedName>
        <fullName evidence="15">AAEL014270-PA</fullName>
    </submittedName>
</protein>
<dbReference type="AlphaFoldDB" id="Q16GT6"/>
<dbReference type="Proteomes" id="UP000682892">
    <property type="component" value="Unassembled WGS sequence"/>
</dbReference>
<evidence type="ECO:0000256" key="11">
    <source>
        <dbReference type="ARBA" id="ARBA00023303"/>
    </source>
</evidence>